<feature type="non-terminal residue" evidence="1">
    <location>
        <position position="1"/>
    </location>
</feature>
<dbReference type="Proteomes" id="UP000553632">
    <property type="component" value="Unassembled WGS sequence"/>
</dbReference>
<reference evidence="1 2" key="1">
    <citation type="submission" date="2020-04" db="EMBL/GenBank/DDBJ databases">
        <title>Perkinsus olseni comparative genomics.</title>
        <authorList>
            <person name="Bogema D.R."/>
        </authorList>
    </citation>
    <scope>NUCLEOTIDE SEQUENCE [LARGE SCALE GENOMIC DNA]</scope>
    <source>
        <strain evidence="1 2">ATCC PRA-207</strain>
    </source>
</reference>
<evidence type="ECO:0000313" key="1">
    <source>
        <dbReference type="EMBL" id="KAF4716555.1"/>
    </source>
</evidence>
<dbReference type="AlphaFoldDB" id="A0A7J6R7A7"/>
<organism evidence="1 2">
    <name type="scientific">Perkinsus olseni</name>
    <name type="common">Perkinsus atlanticus</name>
    <dbReference type="NCBI Taxonomy" id="32597"/>
    <lineage>
        <taxon>Eukaryota</taxon>
        <taxon>Sar</taxon>
        <taxon>Alveolata</taxon>
        <taxon>Perkinsozoa</taxon>
        <taxon>Perkinsea</taxon>
        <taxon>Perkinsida</taxon>
        <taxon>Perkinsidae</taxon>
        <taxon>Perkinsus</taxon>
    </lineage>
</organism>
<comment type="caution">
    <text evidence="1">The sequence shown here is derived from an EMBL/GenBank/DDBJ whole genome shotgun (WGS) entry which is preliminary data.</text>
</comment>
<gene>
    <name evidence="1" type="ORF">FOZ63_020875</name>
</gene>
<dbReference type="EMBL" id="JABANO010027616">
    <property type="protein sequence ID" value="KAF4716555.1"/>
    <property type="molecule type" value="Genomic_DNA"/>
</dbReference>
<accession>A0A7J6R7A7</accession>
<sequence>MTRTAHAGEVLYINAKSYAVLSEDFSVLDEANNRPIEVSNLTASDDSLWCTLTEPLEAGHLYTISVKVHTPVDPRRIHPELFALTAKQLVTLPPESEAFATVGKALMSAALSGLAKMTIDS</sequence>
<proteinExistence type="predicted"/>
<keyword evidence="2" id="KW-1185">Reference proteome</keyword>
<protein>
    <submittedName>
        <fullName evidence="1">Uncharacterized protein</fullName>
    </submittedName>
</protein>
<name>A0A7J6R7A7_PEROL</name>
<evidence type="ECO:0000313" key="2">
    <source>
        <dbReference type="Proteomes" id="UP000553632"/>
    </source>
</evidence>